<protein>
    <submittedName>
        <fullName evidence="1">Uncharacterized protein</fullName>
    </submittedName>
</protein>
<gene>
    <name evidence="1" type="ORF">N7482_010754</name>
</gene>
<evidence type="ECO:0000313" key="1">
    <source>
        <dbReference type="EMBL" id="KAJ5151502.1"/>
    </source>
</evidence>
<dbReference type="RefSeq" id="XP_056538835.1">
    <property type="nucleotide sequence ID" value="XM_056692878.1"/>
</dbReference>
<dbReference type="GeneID" id="81432054"/>
<accession>A0A9W9HL85</accession>
<sequence length="60" mass="6694">MTSTIPGIQREILAQFMLSLKLLDQFRHVDPAATGWSNQKSPKELLKAPQSIEASRAMVL</sequence>
<dbReference type="Proteomes" id="UP001149163">
    <property type="component" value="Unassembled WGS sequence"/>
</dbReference>
<proteinExistence type="predicted"/>
<dbReference type="EMBL" id="JAPQKN010000008">
    <property type="protein sequence ID" value="KAJ5151502.1"/>
    <property type="molecule type" value="Genomic_DNA"/>
</dbReference>
<name>A0A9W9HL85_9EURO</name>
<keyword evidence="2" id="KW-1185">Reference proteome</keyword>
<evidence type="ECO:0000313" key="2">
    <source>
        <dbReference type="Proteomes" id="UP001149163"/>
    </source>
</evidence>
<reference evidence="1" key="2">
    <citation type="journal article" date="2023" name="IMA Fungus">
        <title>Comparative genomic study of the Penicillium genus elucidates a diverse pangenome and 15 lateral gene transfer events.</title>
        <authorList>
            <person name="Petersen C."/>
            <person name="Sorensen T."/>
            <person name="Nielsen M.R."/>
            <person name="Sondergaard T.E."/>
            <person name="Sorensen J.L."/>
            <person name="Fitzpatrick D.A."/>
            <person name="Frisvad J.C."/>
            <person name="Nielsen K.L."/>
        </authorList>
    </citation>
    <scope>NUCLEOTIDE SEQUENCE</scope>
    <source>
        <strain evidence="1">IBT 26290</strain>
    </source>
</reference>
<reference evidence="1" key="1">
    <citation type="submission" date="2022-11" db="EMBL/GenBank/DDBJ databases">
        <authorList>
            <person name="Petersen C."/>
        </authorList>
    </citation>
    <scope>NUCLEOTIDE SEQUENCE</scope>
    <source>
        <strain evidence="1">IBT 26290</strain>
    </source>
</reference>
<comment type="caution">
    <text evidence="1">The sequence shown here is derived from an EMBL/GenBank/DDBJ whole genome shotgun (WGS) entry which is preliminary data.</text>
</comment>
<dbReference type="AlphaFoldDB" id="A0A9W9HL85"/>
<organism evidence="1 2">
    <name type="scientific">Penicillium canariense</name>
    <dbReference type="NCBI Taxonomy" id="189055"/>
    <lineage>
        <taxon>Eukaryota</taxon>
        <taxon>Fungi</taxon>
        <taxon>Dikarya</taxon>
        <taxon>Ascomycota</taxon>
        <taxon>Pezizomycotina</taxon>
        <taxon>Eurotiomycetes</taxon>
        <taxon>Eurotiomycetidae</taxon>
        <taxon>Eurotiales</taxon>
        <taxon>Aspergillaceae</taxon>
        <taxon>Penicillium</taxon>
    </lineage>
</organism>